<evidence type="ECO:0000313" key="2">
    <source>
        <dbReference type="EMBL" id="KAK1739868.1"/>
    </source>
</evidence>
<keyword evidence="3" id="KW-1185">Reference proteome</keyword>
<proteinExistence type="predicted"/>
<comment type="caution">
    <text evidence="2">The sequence shown here is derived from an EMBL/GenBank/DDBJ whole genome shotgun (WGS) entry which is preliminary data.</text>
</comment>
<protein>
    <submittedName>
        <fullName evidence="2">Uncharacterized protein</fullName>
    </submittedName>
</protein>
<dbReference type="AlphaFoldDB" id="A0AAD8Y5A9"/>
<gene>
    <name evidence="2" type="ORF">QTG54_009627</name>
</gene>
<accession>A0AAD8Y5A9</accession>
<feature type="chain" id="PRO_5042018583" evidence="1">
    <location>
        <begin position="22"/>
        <end position="158"/>
    </location>
</feature>
<feature type="signal peptide" evidence="1">
    <location>
        <begin position="1"/>
        <end position="21"/>
    </location>
</feature>
<dbReference type="EMBL" id="JATAAI010000017">
    <property type="protein sequence ID" value="KAK1739868.1"/>
    <property type="molecule type" value="Genomic_DNA"/>
</dbReference>
<reference evidence="2" key="1">
    <citation type="submission" date="2023-06" db="EMBL/GenBank/DDBJ databases">
        <title>Survivors Of The Sea: Transcriptome response of Skeletonema marinoi to long-term dormancy.</title>
        <authorList>
            <person name="Pinder M.I.M."/>
            <person name="Kourtchenko O."/>
            <person name="Robertson E.K."/>
            <person name="Larsson T."/>
            <person name="Maumus F."/>
            <person name="Osuna-Cruz C.M."/>
            <person name="Vancaester E."/>
            <person name="Stenow R."/>
            <person name="Vandepoele K."/>
            <person name="Ploug H."/>
            <person name="Bruchert V."/>
            <person name="Godhe A."/>
            <person name="Topel M."/>
        </authorList>
    </citation>
    <scope>NUCLEOTIDE SEQUENCE</scope>
    <source>
        <strain evidence="2">R05AC</strain>
    </source>
</reference>
<dbReference type="Proteomes" id="UP001224775">
    <property type="component" value="Unassembled WGS sequence"/>
</dbReference>
<evidence type="ECO:0000313" key="3">
    <source>
        <dbReference type="Proteomes" id="UP001224775"/>
    </source>
</evidence>
<name>A0AAD8Y5A9_9STRA</name>
<sequence>MMNFQQLIVAALLLDFSTASAVETAVDSTHDGAASSATVPVRKRTHLRHLSSEEQNEMYDPFIGIPRELQADRLMRPHRVMSMPSASAMSIEQAAPSYTSSCPLDCGEEICAFSSPDSEPFCYPKCLPSFPVFSAAMESAEQAMSVSTALSPADHTMM</sequence>
<organism evidence="2 3">
    <name type="scientific">Skeletonema marinoi</name>
    <dbReference type="NCBI Taxonomy" id="267567"/>
    <lineage>
        <taxon>Eukaryota</taxon>
        <taxon>Sar</taxon>
        <taxon>Stramenopiles</taxon>
        <taxon>Ochrophyta</taxon>
        <taxon>Bacillariophyta</taxon>
        <taxon>Coscinodiscophyceae</taxon>
        <taxon>Thalassiosirophycidae</taxon>
        <taxon>Thalassiosirales</taxon>
        <taxon>Skeletonemataceae</taxon>
        <taxon>Skeletonema</taxon>
        <taxon>Skeletonema marinoi-dohrnii complex</taxon>
    </lineage>
</organism>
<keyword evidence="1" id="KW-0732">Signal</keyword>
<evidence type="ECO:0000256" key="1">
    <source>
        <dbReference type="SAM" id="SignalP"/>
    </source>
</evidence>